<gene>
    <name evidence="5" type="primary">20200916</name>
    <name evidence="4" type="ORF">HELRODRAFT_165227</name>
</gene>
<dbReference type="GO" id="GO:0005794">
    <property type="term" value="C:Golgi apparatus"/>
    <property type="evidence" value="ECO:0000318"/>
    <property type="project" value="GO_Central"/>
</dbReference>
<dbReference type="GO" id="GO:0055037">
    <property type="term" value="C:recycling endosome"/>
    <property type="evidence" value="ECO:0000318"/>
    <property type="project" value="GO_Central"/>
</dbReference>
<sequence>MLERLKLVVIGDCNCGKTCFIRMCSEKRFIKTYTPTVGVDYGVIKYYLKGEEKIEVDVFDLSGGPLFHEVRNEFYKECHGVLLFYDVSNKASFVNLDDWLNEMLMTYDDINQFKNLHITIIGNKIDKSRDINFEECLRWAEERGVDLLENSLTDGRKTKELFEKIISSILQYHKLGSKNRHLNFYSKDQMDTINKILLSKSDEEMLLLKANYTFYNPIIKYRKDINRNFRKLSMLIHPDKCSAYKGEEAFKKLVAARNNLSKYLN</sequence>
<dbReference type="SMART" id="SM00175">
    <property type="entry name" value="RAB"/>
    <property type="match status" value="1"/>
</dbReference>
<protein>
    <recommendedName>
        <fullName evidence="3">J domain-containing protein</fullName>
    </recommendedName>
</protein>
<dbReference type="RefSeq" id="XP_009029324.1">
    <property type="nucleotide sequence ID" value="XM_009031076.1"/>
</dbReference>
<dbReference type="OMA" id="CCWRELM"/>
<evidence type="ECO:0000259" key="3">
    <source>
        <dbReference type="Pfam" id="PF00226"/>
    </source>
</evidence>
<dbReference type="Gene3D" id="3.40.50.300">
    <property type="entry name" value="P-loop containing nucleotide triphosphate hydrolases"/>
    <property type="match status" value="1"/>
</dbReference>
<reference evidence="5" key="3">
    <citation type="submission" date="2015-06" db="UniProtKB">
        <authorList>
            <consortium name="EnsemblMetazoa"/>
        </authorList>
    </citation>
    <scope>IDENTIFICATION</scope>
</reference>
<dbReference type="NCBIfam" id="TIGR00231">
    <property type="entry name" value="small_GTP"/>
    <property type="match status" value="1"/>
</dbReference>
<dbReference type="Pfam" id="PF00071">
    <property type="entry name" value="Ras"/>
    <property type="match status" value="1"/>
</dbReference>
<dbReference type="InterPro" id="IPR001623">
    <property type="entry name" value="DnaJ_domain"/>
</dbReference>
<dbReference type="STRING" id="6412.T1EWG6"/>
<reference evidence="6" key="1">
    <citation type="submission" date="2012-12" db="EMBL/GenBank/DDBJ databases">
        <authorList>
            <person name="Hellsten U."/>
            <person name="Grimwood J."/>
            <person name="Chapman J.A."/>
            <person name="Shapiro H."/>
            <person name="Aerts A."/>
            <person name="Otillar R.P."/>
            <person name="Terry A.Y."/>
            <person name="Boore J.L."/>
            <person name="Simakov O."/>
            <person name="Marletaz F."/>
            <person name="Cho S.-J."/>
            <person name="Edsinger-Gonzales E."/>
            <person name="Havlak P."/>
            <person name="Kuo D.-H."/>
            <person name="Larsson T."/>
            <person name="Lv J."/>
            <person name="Arendt D."/>
            <person name="Savage R."/>
            <person name="Osoegawa K."/>
            <person name="de Jong P."/>
            <person name="Lindberg D.R."/>
            <person name="Seaver E.C."/>
            <person name="Weisblat D.A."/>
            <person name="Putnam N.H."/>
            <person name="Grigoriev I.V."/>
            <person name="Rokhsar D.S."/>
        </authorList>
    </citation>
    <scope>NUCLEOTIDE SEQUENCE</scope>
</reference>
<dbReference type="GO" id="GO:0031489">
    <property type="term" value="F:myosin V binding"/>
    <property type="evidence" value="ECO:0000318"/>
    <property type="project" value="GO_Central"/>
</dbReference>
<evidence type="ECO:0000313" key="5">
    <source>
        <dbReference type="EnsemblMetazoa" id="HelroP165227"/>
    </source>
</evidence>
<dbReference type="HOGENOM" id="CLU_041217_16_0_1"/>
<dbReference type="GO" id="GO:0006887">
    <property type="term" value="P:exocytosis"/>
    <property type="evidence" value="ECO:0000318"/>
    <property type="project" value="GO_Central"/>
</dbReference>
<evidence type="ECO:0000313" key="6">
    <source>
        <dbReference type="Proteomes" id="UP000015101"/>
    </source>
</evidence>
<dbReference type="CDD" id="cd06257">
    <property type="entry name" value="DnaJ"/>
    <property type="match status" value="1"/>
</dbReference>
<evidence type="ECO:0000256" key="2">
    <source>
        <dbReference type="ARBA" id="ARBA00023134"/>
    </source>
</evidence>
<dbReference type="PANTHER" id="PTHR47977">
    <property type="entry name" value="RAS-RELATED PROTEIN RAB"/>
    <property type="match status" value="1"/>
</dbReference>
<name>T1EWG6_HELRO</name>
<dbReference type="SMART" id="SM00173">
    <property type="entry name" value="RAS"/>
    <property type="match status" value="1"/>
</dbReference>
<dbReference type="GO" id="GO:0016020">
    <property type="term" value="C:membrane"/>
    <property type="evidence" value="ECO:0000318"/>
    <property type="project" value="GO_Central"/>
</dbReference>
<dbReference type="AlphaFoldDB" id="T1EWG6"/>
<dbReference type="EMBL" id="AMQM01001996">
    <property type="status" value="NOT_ANNOTATED_CDS"/>
    <property type="molecule type" value="Genomic_DNA"/>
</dbReference>
<dbReference type="GO" id="GO:0099503">
    <property type="term" value="C:secretory vesicle"/>
    <property type="evidence" value="ECO:0000318"/>
    <property type="project" value="GO_Central"/>
</dbReference>
<dbReference type="EnsemblMetazoa" id="HelroT165227">
    <property type="protein sequence ID" value="HelroP165227"/>
    <property type="gene ID" value="HelroG165227"/>
</dbReference>
<dbReference type="Pfam" id="PF00226">
    <property type="entry name" value="DnaJ"/>
    <property type="match status" value="1"/>
</dbReference>
<dbReference type="GO" id="GO:0003924">
    <property type="term" value="F:GTPase activity"/>
    <property type="evidence" value="ECO:0007669"/>
    <property type="project" value="InterPro"/>
</dbReference>
<reference evidence="4 6" key="2">
    <citation type="journal article" date="2013" name="Nature">
        <title>Insights into bilaterian evolution from three spiralian genomes.</title>
        <authorList>
            <person name="Simakov O."/>
            <person name="Marletaz F."/>
            <person name="Cho S.J."/>
            <person name="Edsinger-Gonzales E."/>
            <person name="Havlak P."/>
            <person name="Hellsten U."/>
            <person name="Kuo D.H."/>
            <person name="Larsson T."/>
            <person name="Lv J."/>
            <person name="Arendt D."/>
            <person name="Savage R."/>
            <person name="Osoegawa K."/>
            <person name="de Jong P."/>
            <person name="Grimwood J."/>
            <person name="Chapman J.A."/>
            <person name="Shapiro H."/>
            <person name="Aerts A."/>
            <person name="Otillar R.P."/>
            <person name="Terry A.Y."/>
            <person name="Boore J.L."/>
            <person name="Grigoriev I.V."/>
            <person name="Lindberg D.R."/>
            <person name="Seaver E.C."/>
            <person name="Weisblat D.A."/>
            <person name="Putnam N.H."/>
            <person name="Rokhsar D.S."/>
        </authorList>
    </citation>
    <scope>NUCLEOTIDE SEQUENCE</scope>
</reference>
<dbReference type="InterPro" id="IPR005225">
    <property type="entry name" value="Small_GTP-bd"/>
</dbReference>
<dbReference type="eggNOG" id="KOG0098">
    <property type="taxonomic scope" value="Eukaryota"/>
</dbReference>
<proteinExistence type="predicted"/>
<dbReference type="GO" id="GO:0005525">
    <property type="term" value="F:GTP binding"/>
    <property type="evidence" value="ECO:0007669"/>
    <property type="project" value="UniProtKB-KW"/>
</dbReference>
<dbReference type="FunFam" id="1.10.287.110:FF:000019">
    <property type="entry name" value="dnaJ homolog subfamily C member 27"/>
    <property type="match status" value="1"/>
</dbReference>
<dbReference type="SUPFAM" id="SSF52540">
    <property type="entry name" value="P-loop containing nucleoside triphosphate hydrolases"/>
    <property type="match status" value="1"/>
</dbReference>
<dbReference type="InterPro" id="IPR050227">
    <property type="entry name" value="Rab"/>
</dbReference>
<dbReference type="GeneID" id="20200916"/>
<dbReference type="PROSITE" id="PS51419">
    <property type="entry name" value="RAB"/>
    <property type="match status" value="1"/>
</dbReference>
<dbReference type="OrthoDB" id="8830751at2759"/>
<organism evidence="5 6">
    <name type="scientific">Helobdella robusta</name>
    <name type="common">Californian leech</name>
    <dbReference type="NCBI Taxonomy" id="6412"/>
    <lineage>
        <taxon>Eukaryota</taxon>
        <taxon>Metazoa</taxon>
        <taxon>Spiralia</taxon>
        <taxon>Lophotrochozoa</taxon>
        <taxon>Annelida</taxon>
        <taxon>Clitellata</taxon>
        <taxon>Hirudinea</taxon>
        <taxon>Rhynchobdellida</taxon>
        <taxon>Glossiphoniidae</taxon>
        <taxon>Helobdella</taxon>
    </lineage>
</organism>
<keyword evidence="6" id="KW-1185">Reference proteome</keyword>
<dbReference type="SUPFAM" id="SSF46565">
    <property type="entry name" value="Chaperone J-domain"/>
    <property type="match status" value="1"/>
</dbReference>
<dbReference type="InParanoid" id="T1EWG6"/>
<dbReference type="CTD" id="20200916"/>
<feature type="domain" description="J" evidence="3">
    <location>
        <begin position="223"/>
        <end position="261"/>
    </location>
</feature>
<keyword evidence="2" id="KW-0342">GTP-binding</keyword>
<evidence type="ECO:0000313" key="4">
    <source>
        <dbReference type="EMBL" id="ESN93068.1"/>
    </source>
</evidence>
<dbReference type="InterPro" id="IPR027417">
    <property type="entry name" value="P-loop_NTPase"/>
</dbReference>
<dbReference type="Proteomes" id="UP000015101">
    <property type="component" value="Unassembled WGS sequence"/>
</dbReference>
<dbReference type="PRINTS" id="PR00449">
    <property type="entry name" value="RASTRNSFRMNG"/>
</dbReference>
<dbReference type="SMART" id="SM00174">
    <property type="entry name" value="RHO"/>
    <property type="match status" value="1"/>
</dbReference>
<evidence type="ECO:0000256" key="1">
    <source>
        <dbReference type="ARBA" id="ARBA00022741"/>
    </source>
</evidence>
<dbReference type="InterPro" id="IPR036869">
    <property type="entry name" value="J_dom_sf"/>
</dbReference>
<dbReference type="EMBL" id="KB097639">
    <property type="protein sequence ID" value="ESN93068.1"/>
    <property type="molecule type" value="Genomic_DNA"/>
</dbReference>
<dbReference type="FunFam" id="3.40.50.300:FF:001447">
    <property type="entry name" value="Ras-related protein Rab-1B"/>
    <property type="match status" value="1"/>
</dbReference>
<keyword evidence="1" id="KW-0547">Nucleotide-binding</keyword>
<dbReference type="Gene3D" id="1.10.287.110">
    <property type="entry name" value="DnaJ domain"/>
    <property type="match status" value="1"/>
</dbReference>
<accession>T1EWG6</accession>
<dbReference type="KEGG" id="hro:HELRODRAFT_165227"/>
<dbReference type="InterPro" id="IPR001806">
    <property type="entry name" value="Small_GTPase"/>
</dbReference>